<protein>
    <recommendedName>
        <fullName evidence="4">Dihydroorotate dehydrogenase</fullName>
    </recommendedName>
</protein>
<dbReference type="RefSeq" id="WP_038501305.1">
    <property type="nucleotide sequence ID" value="NZ_AFWK01000037.1"/>
</dbReference>
<dbReference type="PANTHER" id="PTHR23419:SF8">
    <property type="entry name" value="FI09726P"/>
    <property type="match status" value="1"/>
</dbReference>
<organism evidence="2 3">
    <name type="scientific">Basilea psittacipulmonis DSM 24701</name>
    <dbReference type="NCBI Taxonomy" id="1072685"/>
    <lineage>
        <taxon>Bacteria</taxon>
        <taxon>Pseudomonadati</taxon>
        <taxon>Pseudomonadota</taxon>
        <taxon>Betaproteobacteria</taxon>
        <taxon>Burkholderiales</taxon>
        <taxon>Alcaligenaceae</taxon>
        <taxon>Basilea</taxon>
    </lineage>
</organism>
<accession>A0A077DEU1</accession>
<gene>
    <name evidence="2" type="ORF">IX83_08625</name>
</gene>
<dbReference type="SUPFAM" id="SSF54913">
    <property type="entry name" value="GlnB-like"/>
    <property type="match status" value="1"/>
</dbReference>
<sequence>MKDLSACVLIMTAVPDLLTAKRIAHQTVEHGMAACAHISPAGLSVYMWEGKLQAESEMQLLIKTTQAKQEACVQEIKLAHPYEIPEIVVMPIVGGLPEYLSWVAKEVASHD</sequence>
<dbReference type="HOGENOM" id="CLU_098807_3_1_4"/>
<dbReference type="InterPro" id="IPR011322">
    <property type="entry name" value="N-reg_PII-like_a/b"/>
</dbReference>
<dbReference type="EMBL" id="CP009238">
    <property type="protein sequence ID" value="AIL33355.1"/>
    <property type="molecule type" value="Genomic_DNA"/>
</dbReference>
<comment type="similarity">
    <text evidence="1">Belongs to the CutA family.</text>
</comment>
<name>A0A077DEU1_9BURK</name>
<dbReference type="AlphaFoldDB" id="A0A077DEU1"/>
<dbReference type="OrthoDB" id="37622at2"/>
<evidence type="ECO:0000256" key="1">
    <source>
        <dbReference type="ARBA" id="ARBA00010169"/>
    </source>
</evidence>
<dbReference type="GO" id="GO:0005507">
    <property type="term" value="F:copper ion binding"/>
    <property type="evidence" value="ECO:0007669"/>
    <property type="project" value="TreeGrafter"/>
</dbReference>
<dbReference type="KEGG" id="bpsi:IX83_08625"/>
<dbReference type="eggNOG" id="COG1324">
    <property type="taxonomic scope" value="Bacteria"/>
</dbReference>
<dbReference type="PANTHER" id="PTHR23419">
    <property type="entry name" value="DIVALENT CATION TOLERANCE CUTA-RELATED"/>
    <property type="match status" value="1"/>
</dbReference>
<reference evidence="2 3" key="1">
    <citation type="journal article" date="2014" name="BMC Genomics">
        <title>A genomic perspective on a new bacterial genus and species from the Alcaligenaceae family, Basilea psittacipulmonis.</title>
        <authorList>
            <person name="Whiteson K.L."/>
            <person name="Hernandez D."/>
            <person name="Lazarevic V."/>
            <person name="Gaia N."/>
            <person name="Farinelli L."/>
            <person name="Francois P."/>
            <person name="Pilo P."/>
            <person name="Frey J."/>
            <person name="Schrenzel J."/>
        </authorList>
    </citation>
    <scope>NUCLEOTIDE SEQUENCE [LARGE SCALE GENOMIC DNA]</scope>
    <source>
        <strain evidence="2 3">DSM 24701</strain>
    </source>
</reference>
<dbReference type="Proteomes" id="UP000028945">
    <property type="component" value="Chromosome"/>
</dbReference>
<evidence type="ECO:0008006" key="4">
    <source>
        <dbReference type="Google" id="ProtNLM"/>
    </source>
</evidence>
<evidence type="ECO:0000313" key="2">
    <source>
        <dbReference type="EMBL" id="AIL33355.1"/>
    </source>
</evidence>
<dbReference type="Gene3D" id="3.30.70.120">
    <property type="match status" value="1"/>
</dbReference>
<dbReference type="InterPro" id="IPR004323">
    <property type="entry name" value="Ion_tolerance_CutA"/>
</dbReference>
<proteinExistence type="inferred from homology"/>
<dbReference type="GO" id="GO:0010038">
    <property type="term" value="P:response to metal ion"/>
    <property type="evidence" value="ECO:0007669"/>
    <property type="project" value="InterPro"/>
</dbReference>
<keyword evidence="3" id="KW-1185">Reference proteome</keyword>
<dbReference type="Pfam" id="PF03091">
    <property type="entry name" value="CutA1"/>
    <property type="match status" value="1"/>
</dbReference>
<evidence type="ECO:0000313" key="3">
    <source>
        <dbReference type="Proteomes" id="UP000028945"/>
    </source>
</evidence>
<dbReference type="InterPro" id="IPR015867">
    <property type="entry name" value="N-reg_PII/ATP_PRibTrfase_C"/>
</dbReference>